<sequence length="152" mass="17006">MRASFNWLTQAAVSYFAWSVAWAHPGPPPTPSDWLTSISHSSCQEDLFEVVHRATQGKRPVEKEPSYSQSYSSGIDNDPHPTNLPDYSCSHQINSESFLLPSLEKRRKMGETHNDWTIFHPIFESHLPCSTATGDNIAGPSQDGHQDETLIP</sequence>
<feature type="signal peptide" evidence="2">
    <location>
        <begin position="1"/>
        <end position="23"/>
    </location>
</feature>
<dbReference type="EMBL" id="PGCI01000014">
    <property type="protein sequence ID" value="PLW49774.1"/>
    <property type="molecule type" value="Genomic_DNA"/>
</dbReference>
<keyword evidence="2" id="KW-0732">Signal</keyword>
<comment type="caution">
    <text evidence="3">The sequence shown here is derived from an EMBL/GenBank/DDBJ whole genome shotgun (WGS) entry which is preliminary data.</text>
</comment>
<dbReference type="AlphaFoldDB" id="A0A2N5VIE6"/>
<evidence type="ECO:0000313" key="4">
    <source>
        <dbReference type="Proteomes" id="UP000235392"/>
    </source>
</evidence>
<proteinExistence type="predicted"/>
<organism evidence="3 4">
    <name type="scientific">Puccinia coronata f. sp. avenae</name>
    <dbReference type="NCBI Taxonomy" id="200324"/>
    <lineage>
        <taxon>Eukaryota</taxon>
        <taxon>Fungi</taxon>
        <taxon>Dikarya</taxon>
        <taxon>Basidiomycota</taxon>
        <taxon>Pucciniomycotina</taxon>
        <taxon>Pucciniomycetes</taxon>
        <taxon>Pucciniales</taxon>
        <taxon>Pucciniaceae</taxon>
        <taxon>Puccinia</taxon>
    </lineage>
</organism>
<reference evidence="3 4" key="1">
    <citation type="submission" date="2017-11" db="EMBL/GenBank/DDBJ databases">
        <title>De novo assembly and phasing of dikaryotic genomes from two isolates of Puccinia coronata f. sp. avenae, the causal agent of oat crown rust.</title>
        <authorList>
            <person name="Miller M.E."/>
            <person name="Zhang Y."/>
            <person name="Omidvar V."/>
            <person name="Sperschneider J."/>
            <person name="Schwessinger B."/>
            <person name="Raley C."/>
            <person name="Palmer J.M."/>
            <person name="Garnica D."/>
            <person name="Upadhyaya N."/>
            <person name="Rathjen J."/>
            <person name="Taylor J.M."/>
            <person name="Park R.F."/>
            <person name="Dodds P.N."/>
            <person name="Hirsch C.D."/>
            <person name="Kianian S.F."/>
            <person name="Figueroa M."/>
        </authorList>
    </citation>
    <scope>NUCLEOTIDE SEQUENCE [LARGE SCALE GENOMIC DNA]</scope>
    <source>
        <strain evidence="3">12SD80</strain>
    </source>
</reference>
<evidence type="ECO:0000256" key="1">
    <source>
        <dbReference type="SAM" id="MobiDB-lite"/>
    </source>
</evidence>
<evidence type="ECO:0000313" key="3">
    <source>
        <dbReference type="EMBL" id="PLW49774.1"/>
    </source>
</evidence>
<protein>
    <submittedName>
        <fullName evidence="3">Uncharacterized protein</fullName>
    </submittedName>
</protein>
<evidence type="ECO:0000256" key="2">
    <source>
        <dbReference type="SAM" id="SignalP"/>
    </source>
</evidence>
<accession>A0A2N5VIE6</accession>
<name>A0A2N5VIE6_9BASI</name>
<feature type="chain" id="PRO_5015002023" evidence="2">
    <location>
        <begin position="24"/>
        <end position="152"/>
    </location>
</feature>
<gene>
    <name evidence="3" type="ORF">PCASD_01608</name>
</gene>
<feature type="region of interest" description="Disordered" evidence="1">
    <location>
        <begin position="131"/>
        <end position="152"/>
    </location>
</feature>
<dbReference type="Proteomes" id="UP000235392">
    <property type="component" value="Unassembled WGS sequence"/>
</dbReference>
<feature type="region of interest" description="Disordered" evidence="1">
    <location>
        <begin position="54"/>
        <end position="87"/>
    </location>
</feature>
<feature type="compositionally biased region" description="Polar residues" evidence="1">
    <location>
        <begin position="66"/>
        <end position="75"/>
    </location>
</feature>